<dbReference type="AlphaFoldDB" id="A0A915JE78"/>
<evidence type="ECO:0000256" key="1">
    <source>
        <dbReference type="SAM" id="MobiDB-lite"/>
    </source>
</evidence>
<dbReference type="Proteomes" id="UP000887565">
    <property type="component" value="Unplaced"/>
</dbReference>
<sequence>MLDISTRFKLIRYRIVKKLSKLREVYRLSFGSFYDLKALASSALKPLIRFYDDEKLNWLKTKSLPTDEETVIATETPASEDDDNDEQPLAIFKH</sequence>
<organism evidence="2 3">
    <name type="scientific">Romanomermis culicivorax</name>
    <name type="common">Nematode worm</name>
    <dbReference type="NCBI Taxonomy" id="13658"/>
    <lineage>
        <taxon>Eukaryota</taxon>
        <taxon>Metazoa</taxon>
        <taxon>Ecdysozoa</taxon>
        <taxon>Nematoda</taxon>
        <taxon>Enoplea</taxon>
        <taxon>Dorylaimia</taxon>
        <taxon>Mermithida</taxon>
        <taxon>Mermithoidea</taxon>
        <taxon>Mermithidae</taxon>
        <taxon>Romanomermis</taxon>
    </lineage>
</organism>
<keyword evidence="2" id="KW-1185">Reference proteome</keyword>
<evidence type="ECO:0000313" key="3">
    <source>
        <dbReference type="WBParaSite" id="nRc.2.0.1.t24825-RA"/>
    </source>
</evidence>
<protein>
    <submittedName>
        <fullName evidence="3">Uncharacterized protein</fullName>
    </submittedName>
</protein>
<feature type="region of interest" description="Disordered" evidence="1">
    <location>
        <begin position="70"/>
        <end position="94"/>
    </location>
</feature>
<name>A0A915JE78_ROMCU</name>
<evidence type="ECO:0000313" key="2">
    <source>
        <dbReference type="Proteomes" id="UP000887565"/>
    </source>
</evidence>
<proteinExistence type="predicted"/>
<reference evidence="3" key="1">
    <citation type="submission" date="2022-11" db="UniProtKB">
        <authorList>
            <consortium name="WormBaseParasite"/>
        </authorList>
    </citation>
    <scope>IDENTIFICATION</scope>
</reference>
<accession>A0A915JE78</accession>
<dbReference type="WBParaSite" id="nRc.2.0.1.t24825-RA">
    <property type="protein sequence ID" value="nRc.2.0.1.t24825-RA"/>
    <property type="gene ID" value="nRc.2.0.1.g24825"/>
</dbReference>